<feature type="region of interest" description="Disordered" evidence="1">
    <location>
        <begin position="23"/>
        <end position="105"/>
    </location>
</feature>
<keyword evidence="3" id="KW-1185">Reference proteome</keyword>
<dbReference type="AlphaFoldDB" id="A0A1Z5JXK2"/>
<evidence type="ECO:0000256" key="1">
    <source>
        <dbReference type="SAM" id="MobiDB-lite"/>
    </source>
</evidence>
<feature type="compositionally biased region" description="Basic and acidic residues" evidence="1">
    <location>
        <begin position="278"/>
        <end position="287"/>
    </location>
</feature>
<comment type="caution">
    <text evidence="2">The sequence shown here is derived from an EMBL/GenBank/DDBJ whole genome shotgun (WGS) entry which is preliminary data.</text>
</comment>
<dbReference type="InParanoid" id="A0A1Z5JXK2"/>
<sequence>MVNFLGGPRTSHMRAMHWTASNDSGASLDADPTKMARPNLAQRKQLSSPRAWTERNAKSRKTTVVKREEKEPPPKAAASLPKRAPSRVQPDTRIATPGSVTTNVQRDDNDDIVIDAPPLRSPKARPQVSTNIQCEVVDQPLSPKSPNMVTSSKTVLKSGKKEKSFSAVVSPTGTVQRDKEPVFFQSKKGVDDKTAMSSEPIATKGKAKKKGLFSRFGGRRERDEKSTPAIKSAPKEIVHEIIANDTRRVSMSPIVVTVDGSQLQQKGELKVDQSTTTKVDDSDIPQDRAEKGFSNFVDSLTSFARLPTSNLSRTAKKHGSFLLEVFHSEHVVSPRATSTKPTITTELLVADHTRQTLSPVDPARQKQWIVSVIEAIHRARRITTTPDYESMMDSEDSDIVDGPRVMYSGDLDDASVSSIEVLFHWMTCNMDRVYAVPNKDHRGTVISGDDFSQMEDDESTEGSLEY</sequence>
<feature type="region of interest" description="Disordered" evidence="1">
    <location>
        <begin position="444"/>
        <end position="466"/>
    </location>
</feature>
<dbReference type="Proteomes" id="UP000198406">
    <property type="component" value="Unassembled WGS sequence"/>
</dbReference>
<proteinExistence type="predicted"/>
<dbReference type="EMBL" id="BDSP01000132">
    <property type="protein sequence ID" value="GAX18743.1"/>
    <property type="molecule type" value="Genomic_DNA"/>
</dbReference>
<evidence type="ECO:0000313" key="3">
    <source>
        <dbReference type="Proteomes" id="UP000198406"/>
    </source>
</evidence>
<gene>
    <name evidence="2" type="ORF">FisN_26Hh036</name>
</gene>
<accession>A0A1Z5JXK2</accession>
<name>A0A1Z5JXK2_FISSO</name>
<organism evidence="2 3">
    <name type="scientific">Fistulifera solaris</name>
    <name type="common">Oleaginous diatom</name>
    <dbReference type="NCBI Taxonomy" id="1519565"/>
    <lineage>
        <taxon>Eukaryota</taxon>
        <taxon>Sar</taxon>
        <taxon>Stramenopiles</taxon>
        <taxon>Ochrophyta</taxon>
        <taxon>Bacillariophyta</taxon>
        <taxon>Bacillariophyceae</taxon>
        <taxon>Bacillariophycidae</taxon>
        <taxon>Naviculales</taxon>
        <taxon>Naviculaceae</taxon>
        <taxon>Fistulifera</taxon>
    </lineage>
</organism>
<evidence type="ECO:0000313" key="2">
    <source>
        <dbReference type="EMBL" id="GAX18743.1"/>
    </source>
</evidence>
<protein>
    <submittedName>
        <fullName evidence="2">Uncharacterized protein</fullName>
    </submittedName>
</protein>
<feature type="region of interest" description="Disordered" evidence="1">
    <location>
        <begin position="268"/>
        <end position="287"/>
    </location>
</feature>
<reference evidence="2 3" key="1">
    <citation type="journal article" date="2015" name="Plant Cell">
        <title>Oil accumulation by the oleaginous diatom Fistulifera solaris as revealed by the genome and transcriptome.</title>
        <authorList>
            <person name="Tanaka T."/>
            <person name="Maeda Y."/>
            <person name="Veluchamy A."/>
            <person name="Tanaka M."/>
            <person name="Abida H."/>
            <person name="Marechal E."/>
            <person name="Bowler C."/>
            <person name="Muto M."/>
            <person name="Sunaga Y."/>
            <person name="Tanaka M."/>
            <person name="Yoshino T."/>
            <person name="Taniguchi T."/>
            <person name="Fukuda Y."/>
            <person name="Nemoto M."/>
            <person name="Matsumoto M."/>
            <person name="Wong P.S."/>
            <person name="Aburatani S."/>
            <person name="Fujibuchi W."/>
        </authorList>
    </citation>
    <scope>NUCLEOTIDE SEQUENCE [LARGE SCALE GENOMIC DNA]</scope>
    <source>
        <strain evidence="2 3">JPCC DA0580</strain>
    </source>
</reference>